<evidence type="ECO:0000313" key="2">
    <source>
        <dbReference type="EMBL" id="WMS87921.1"/>
    </source>
</evidence>
<name>A0AA51RUG4_9GAMM</name>
<proteinExistence type="predicted"/>
<dbReference type="KEGG" id="plei:Q9312_03130"/>
<gene>
    <name evidence="2" type="ORF">Q9312_03130</name>
</gene>
<keyword evidence="3" id="KW-1185">Reference proteome</keyword>
<organism evidence="2 3">
    <name type="scientific">Pleionea litopenaei</name>
    <dbReference type="NCBI Taxonomy" id="3070815"/>
    <lineage>
        <taxon>Bacteria</taxon>
        <taxon>Pseudomonadati</taxon>
        <taxon>Pseudomonadota</taxon>
        <taxon>Gammaproteobacteria</taxon>
        <taxon>Oceanospirillales</taxon>
        <taxon>Pleioneaceae</taxon>
        <taxon>Pleionea</taxon>
    </lineage>
</organism>
<dbReference type="EMBL" id="CP133548">
    <property type="protein sequence ID" value="WMS87921.1"/>
    <property type="molecule type" value="Genomic_DNA"/>
</dbReference>
<sequence length="438" mass="49517">MRFSIVNNLPIAIAVLLTLTVSQETVALNNENSAESEWGDSEWGDTWDESSKESLFHGFIEAALSRKVDADVGNRDALQELRGRIEWKDTLSTTQFEFKGDFFYDGIVEKGWDAHVREANALIPIGNNFELKVGRQILTWGTGDLVFINDLFPKDWQSFFVGRDDEYLKAPSDAMKLSWFGEKVSFNLVYSPEFDSDNYINGERLSFYYPGFGIVQPELFPVAKPLSSDDELATRIYGKIDGLEWAFYTYSGFHKTPKGTNALGVPFFPRLEVLGASVRAPIAGGIGSVELGSYNSLDDANGTNPMIPNDQFKLLLGFEHELMTNVTGSFQLVLDKTHDYQALIANSAVPSQEQAEVHKLLTARVTHQAMQQKLMNSLFVFYSPDDKDYHLRLSSSFRYSDDLSLSGGVYWFGGENDFSFWGQFQENSQVFVRLRYNY</sequence>
<dbReference type="AlphaFoldDB" id="A0AA51RUG4"/>
<protein>
    <submittedName>
        <fullName evidence="2">Uncharacterized protein</fullName>
    </submittedName>
</protein>
<evidence type="ECO:0000256" key="1">
    <source>
        <dbReference type="SAM" id="SignalP"/>
    </source>
</evidence>
<dbReference type="Proteomes" id="UP001239782">
    <property type="component" value="Chromosome"/>
</dbReference>
<feature type="signal peptide" evidence="1">
    <location>
        <begin position="1"/>
        <end position="27"/>
    </location>
</feature>
<reference evidence="2 3" key="1">
    <citation type="submission" date="2023-08" db="EMBL/GenBank/DDBJ databases">
        <title>Pleionea litopenaei sp. nov., isolated from stomach of juvenile Litopenaeus vannamei.</title>
        <authorList>
            <person name="Rho A.M."/>
            <person name="Hwang C.Y."/>
        </authorList>
    </citation>
    <scope>NUCLEOTIDE SEQUENCE [LARGE SCALE GENOMIC DNA]</scope>
    <source>
        <strain evidence="2 3">HL-JVS1</strain>
    </source>
</reference>
<dbReference type="RefSeq" id="WP_309203087.1">
    <property type="nucleotide sequence ID" value="NZ_CP133548.1"/>
</dbReference>
<evidence type="ECO:0000313" key="3">
    <source>
        <dbReference type="Proteomes" id="UP001239782"/>
    </source>
</evidence>
<keyword evidence="1" id="KW-0732">Signal</keyword>
<feature type="chain" id="PRO_5041404479" evidence="1">
    <location>
        <begin position="28"/>
        <end position="438"/>
    </location>
</feature>
<accession>A0AA51RUG4</accession>